<accession>A0AAC9HHQ7</accession>
<proteinExistence type="predicted"/>
<dbReference type="Proteomes" id="UP000094598">
    <property type="component" value="Chromosome"/>
</dbReference>
<dbReference type="Proteomes" id="UP000322283">
    <property type="component" value="Unassembled WGS sequence"/>
</dbReference>
<evidence type="ECO:0000313" key="1">
    <source>
        <dbReference type="EMBL" id="AOQ23846.1"/>
    </source>
</evidence>
<evidence type="ECO:0000313" key="2">
    <source>
        <dbReference type="EMBL" id="TYL14031.1"/>
    </source>
</evidence>
<dbReference type="EMBL" id="CP017019">
    <property type="protein sequence ID" value="AOQ23846.1"/>
    <property type="molecule type" value="Genomic_DNA"/>
</dbReference>
<sequence length="51" mass="5870">MTKERYIELGAKAVRELVELQLIGMELLRQAADAIAEELEGDEEDERRKLP</sequence>
<dbReference type="AlphaFoldDB" id="A0AAC9HHQ7"/>
<protein>
    <submittedName>
        <fullName evidence="1">Uncharacterized protein</fullName>
    </submittedName>
</protein>
<name>A0AAC9HHQ7_NEOTH</name>
<keyword evidence="4" id="KW-1185">Reference proteome</keyword>
<gene>
    <name evidence="1" type="ORF">Maut_01399</name>
    <name evidence="2" type="ORF">MTAT_14320</name>
</gene>
<dbReference type="EMBL" id="VCDX01000003">
    <property type="protein sequence ID" value="TYL14031.1"/>
    <property type="molecule type" value="Genomic_DNA"/>
</dbReference>
<evidence type="ECO:0000313" key="4">
    <source>
        <dbReference type="Proteomes" id="UP000322283"/>
    </source>
</evidence>
<reference evidence="2 4" key="2">
    <citation type="submission" date="2019-05" db="EMBL/GenBank/DDBJ databases">
        <title>Genome sequence of Moorella thermoacetica ATCC 33924.</title>
        <authorList>
            <person name="Poehlein A."/>
            <person name="Bengelsdorf F.R."/>
            <person name="Duerre P."/>
            <person name="Daniel R."/>
        </authorList>
    </citation>
    <scope>NUCLEOTIDE SEQUENCE [LARGE SCALE GENOMIC DNA]</scope>
    <source>
        <strain evidence="2 4">ATCC 33924</strain>
    </source>
</reference>
<reference evidence="1 3" key="1">
    <citation type="submission" date="2016-08" db="EMBL/GenBank/DDBJ databases">
        <title>Moorella thermoacetica DSM 103132.</title>
        <authorList>
            <person name="Jendresen C.B."/>
            <person name="Redl S.M."/>
            <person name="Jensen T.O."/>
            <person name="Nielsen A.T."/>
        </authorList>
    </citation>
    <scope>NUCLEOTIDE SEQUENCE [LARGE SCALE GENOMIC DNA]</scope>
    <source>
        <strain evidence="1 3">DSM 103132</strain>
    </source>
</reference>
<organism evidence="1 3">
    <name type="scientific">Neomoorella thermoacetica</name>
    <name type="common">Clostridium thermoaceticum</name>
    <dbReference type="NCBI Taxonomy" id="1525"/>
    <lineage>
        <taxon>Bacteria</taxon>
        <taxon>Bacillati</taxon>
        <taxon>Bacillota</taxon>
        <taxon>Clostridia</taxon>
        <taxon>Neomoorellales</taxon>
        <taxon>Neomoorellaceae</taxon>
        <taxon>Neomoorella</taxon>
    </lineage>
</organism>
<evidence type="ECO:0000313" key="3">
    <source>
        <dbReference type="Proteomes" id="UP000094598"/>
    </source>
</evidence>